<dbReference type="EMBL" id="JAHRIO010004208">
    <property type="protein sequence ID" value="MEQ2160004.1"/>
    <property type="molecule type" value="Genomic_DNA"/>
</dbReference>
<proteinExistence type="predicted"/>
<comment type="caution">
    <text evidence="1">The sequence shown here is derived from an EMBL/GenBank/DDBJ whole genome shotgun (WGS) entry which is preliminary data.</text>
</comment>
<protein>
    <recommendedName>
        <fullName evidence="3">Maturase K</fullName>
    </recommendedName>
</protein>
<organism evidence="1 2">
    <name type="scientific">Goodea atripinnis</name>
    <dbReference type="NCBI Taxonomy" id="208336"/>
    <lineage>
        <taxon>Eukaryota</taxon>
        <taxon>Metazoa</taxon>
        <taxon>Chordata</taxon>
        <taxon>Craniata</taxon>
        <taxon>Vertebrata</taxon>
        <taxon>Euteleostomi</taxon>
        <taxon>Actinopterygii</taxon>
        <taxon>Neopterygii</taxon>
        <taxon>Teleostei</taxon>
        <taxon>Neoteleostei</taxon>
        <taxon>Acanthomorphata</taxon>
        <taxon>Ovalentaria</taxon>
        <taxon>Atherinomorphae</taxon>
        <taxon>Cyprinodontiformes</taxon>
        <taxon>Goodeidae</taxon>
        <taxon>Goodea</taxon>
    </lineage>
</organism>
<keyword evidence="2" id="KW-1185">Reference proteome</keyword>
<evidence type="ECO:0008006" key="3">
    <source>
        <dbReference type="Google" id="ProtNLM"/>
    </source>
</evidence>
<name>A0ABV0MMW3_9TELE</name>
<sequence length="133" mass="15657">MYDLFFQEICLDSKLRSFLPKMQQMTHVNDNFDHAIALSLTIFIKEHHKNHKNPLWKHLWLSFPCSTGRVLNTCSHRTPSLSETFKPSQKTKGLVYFNFFYSDTLNQSFQLFNSSIYGNLTELLERLAIAVFF</sequence>
<evidence type="ECO:0000313" key="2">
    <source>
        <dbReference type="Proteomes" id="UP001476798"/>
    </source>
</evidence>
<gene>
    <name evidence="1" type="ORF">GOODEAATRI_029107</name>
</gene>
<evidence type="ECO:0000313" key="1">
    <source>
        <dbReference type="EMBL" id="MEQ2160004.1"/>
    </source>
</evidence>
<reference evidence="1 2" key="1">
    <citation type="submission" date="2021-06" db="EMBL/GenBank/DDBJ databases">
        <authorList>
            <person name="Palmer J.M."/>
        </authorList>
    </citation>
    <scope>NUCLEOTIDE SEQUENCE [LARGE SCALE GENOMIC DNA]</scope>
    <source>
        <strain evidence="1 2">GA_2019</strain>
        <tissue evidence="1">Muscle</tissue>
    </source>
</reference>
<dbReference type="Proteomes" id="UP001476798">
    <property type="component" value="Unassembled WGS sequence"/>
</dbReference>
<accession>A0ABV0MMW3</accession>